<gene>
    <name evidence="1" type="ORF">LIER_12524</name>
</gene>
<organism evidence="1 2">
    <name type="scientific">Lithospermum erythrorhizon</name>
    <name type="common">Purple gromwell</name>
    <name type="synonym">Lithospermum officinale var. erythrorhizon</name>
    <dbReference type="NCBI Taxonomy" id="34254"/>
    <lineage>
        <taxon>Eukaryota</taxon>
        <taxon>Viridiplantae</taxon>
        <taxon>Streptophyta</taxon>
        <taxon>Embryophyta</taxon>
        <taxon>Tracheophyta</taxon>
        <taxon>Spermatophyta</taxon>
        <taxon>Magnoliopsida</taxon>
        <taxon>eudicotyledons</taxon>
        <taxon>Gunneridae</taxon>
        <taxon>Pentapetalae</taxon>
        <taxon>asterids</taxon>
        <taxon>lamiids</taxon>
        <taxon>Boraginales</taxon>
        <taxon>Boraginaceae</taxon>
        <taxon>Boraginoideae</taxon>
        <taxon>Lithospermeae</taxon>
        <taxon>Lithospermum</taxon>
    </lineage>
</organism>
<keyword evidence="2" id="KW-1185">Reference proteome</keyword>
<evidence type="ECO:0008006" key="3">
    <source>
        <dbReference type="Google" id="ProtNLM"/>
    </source>
</evidence>
<name>A0AAV3PS80_LITER</name>
<reference evidence="1 2" key="1">
    <citation type="submission" date="2024-01" db="EMBL/GenBank/DDBJ databases">
        <title>The complete chloroplast genome sequence of Lithospermum erythrorhizon: insights into the phylogenetic relationship among Boraginaceae species and the maternal lineages of purple gromwells.</title>
        <authorList>
            <person name="Okada T."/>
            <person name="Watanabe K."/>
        </authorList>
    </citation>
    <scope>NUCLEOTIDE SEQUENCE [LARGE SCALE GENOMIC DNA]</scope>
</reference>
<dbReference type="EMBL" id="BAABME010002429">
    <property type="protein sequence ID" value="GAA0154585.1"/>
    <property type="molecule type" value="Genomic_DNA"/>
</dbReference>
<accession>A0AAV3PS80</accession>
<comment type="caution">
    <text evidence="1">The sequence shown here is derived from an EMBL/GenBank/DDBJ whole genome shotgun (WGS) entry which is preliminary data.</text>
</comment>
<dbReference type="Proteomes" id="UP001454036">
    <property type="component" value="Unassembled WGS sequence"/>
</dbReference>
<dbReference type="PANTHER" id="PTHR31676:SF156">
    <property type="entry name" value="F22D16.19 PROTEIN"/>
    <property type="match status" value="1"/>
</dbReference>
<dbReference type="PANTHER" id="PTHR31676">
    <property type="entry name" value="T31J12.3 PROTEIN-RELATED"/>
    <property type="match status" value="1"/>
</dbReference>
<evidence type="ECO:0000313" key="2">
    <source>
        <dbReference type="Proteomes" id="UP001454036"/>
    </source>
</evidence>
<dbReference type="InterPro" id="IPR007493">
    <property type="entry name" value="DUF538"/>
</dbReference>
<dbReference type="AlphaFoldDB" id="A0AAV3PS80"/>
<sequence length="170" mass="18896">MSTTHKITSIAFSFFLILLSTTLQIILTIKTPTAYQVLQSYNFPIGLLPQGTTGYDLDQETGNFNAYFKGPCSFSLEDSYELKYSSKISGTIQKDKLMNLSGISVKVVLVWLNIVEVKRDGDNLQFSVGITSADFPIDNFYECPHCGCGLDCNEFENRDKNRGDSLVSSS</sequence>
<dbReference type="Gene3D" id="2.30.240.10">
    <property type="entry name" value="At5g01610-like"/>
    <property type="match status" value="1"/>
</dbReference>
<evidence type="ECO:0000313" key="1">
    <source>
        <dbReference type="EMBL" id="GAA0154585.1"/>
    </source>
</evidence>
<proteinExistence type="predicted"/>
<dbReference type="InterPro" id="IPR036758">
    <property type="entry name" value="At5g01610-like"/>
</dbReference>
<dbReference type="Pfam" id="PF04398">
    <property type="entry name" value="DUF538"/>
    <property type="match status" value="1"/>
</dbReference>
<dbReference type="SUPFAM" id="SSF141562">
    <property type="entry name" value="At5g01610-like"/>
    <property type="match status" value="1"/>
</dbReference>
<protein>
    <recommendedName>
        <fullName evidence="3">Transmembrane protein</fullName>
    </recommendedName>
</protein>